<comment type="caution">
    <text evidence="1">The sequence shown here is derived from an EMBL/GenBank/DDBJ whole genome shotgun (WGS) entry which is preliminary data.</text>
</comment>
<dbReference type="EMBL" id="JAESIY010000001">
    <property type="protein sequence ID" value="MBL3654819.1"/>
    <property type="molecule type" value="Genomic_DNA"/>
</dbReference>
<dbReference type="RefSeq" id="WP_202241940.1">
    <property type="nucleotide sequence ID" value="NZ_JAESIY010000001.1"/>
</dbReference>
<reference evidence="1" key="1">
    <citation type="submission" date="2021-01" db="EMBL/GenBank/DDBJ databases">
        <title>Fulvivirga kasyanovii gen. nov., sp nov., a novel member of the phylum Bacteroidetes isolated from seawater in a mussel farm.</title>
        <authorList>
            <person name="Zhao L.-H."/>
            <person name="Wang Z.-J."/>
        </authorList>
    </citation>
    <scope>NUCLEOTIDE SEQUENCE</scope>
    <source>
        <strain evidence="1">2943</strain>
    </source>
</reference>
<sequence length="199" mass="22568">MSSHHIVKDDQEPALIIDAPISKLEHLKQLLEWSPTVISSFQALEWLLAEQVNIDILICNDTDLTAAMTKLQHQLPVKFLTFHSLEKGIITEAISFLTYAKYGAAHIIGNFQAELIAKTPLNIDIKWSDNLFQWALVKQGVYKKWYNQNQKVTLLEQPSSITGSYAFIHQGQCSIETQSAGMIEIRDSKPFWVGEPIMD</sequence>
<organism evidence="1 2">
    <name type="scientific">Fulvivirga sediminis</name>
    <dbReference type="NCBI Taxonomy" id="2803949"/>
    <lineage>
        <taxon>Bacteria</taxon>
        <taxon>Pseudomonadati</taxon>
        <taxon>Bacteroidota</taxon>
        <taxon>Cytophagia</taxon>
        <taxon>Cytophagales</taxon>
        <taxon>Fulvivirgaceae</taxon>
        <taxon>Fulvivirga</taxon>
    </lineage>
</organism>
<accession>A0A937JXN8</accession>
<name>A0A937JXN8_9BACT</name>
<keyword evidence="2" id="KW-1185">Reference proteome</keyword>
<evidence type="ECO:0000313" key="2">
    <source>
        <dbReference type="Proteomes" id="UP000659388"/>
    </source>
</evidence>
<evidence type="ECO:0000313" key="1">
    <source>
        <dbReference type="EMBL" id="MBL3654819.1"/>
    </source>
</evidence>
<gene>
    <name evidence="1" type="ORF">JL102_01655</name>
</gene>
<dbReference type="AlphaFoldDB" id="A0A937JXN8"/>
<proteinExistence type="predicted"/>
<dbReference type="Proteomes" id="UP000659388">
    <property type="component" value="Unassembled WGS sequence"/>
</dbReference>
<evidence type="ECO:0008006" key="3">
    <source>
        <dbReference type="Google" id="ProtNLM"/>
    </source>
</evidence>
<protein>
    <recommendedName>
        <fullName evidence="3">Thiamine diphosphokinase</fullName>
    </recommendedName>
</protein>